<keyword evidence="8" id="KW-0735">Signal-anchor</keyword>
<feature type="compositionally biased region" description="Acidic residues" evidence="14">
    <location>
        <begin position="553"/>
        <end position="594"/>
    </location>
</feature>
<dbReference type="AlphaFoldDB" id="A0A9Q9BWH0"/>
<feature type="binding site" evidence="13">
    <location>
        <position position="39"/>
    </location>
    <ligand>
        <name>ATP</name>
        <dbReference type="ChEBI" id="CHEBI:30616"/>
    </ligand>
</feature>
<accession>A0A9Q9BWH0</accession>
<organism evidence="18 19">
    <name type="scientific">Macrococcus equipercicus</name>
    <dbReference type="NCBI Taxonomy" id="69967"/>
    <lineage>
        <taxon>Bacteria</taxon>
        <taxon>Bacillati</taxon>
        <taxon>Bacillota</taxon>
        <taxon>Bacilli</taxon>
        <taxon>Bacillales</taxon>
        <taxon>Staphylococcaceae</taxon>
        <taxon>Macrococcus</taxon>
    </lineage>
</organism>
<dbReference type="InterPro" id="IPR017441">
    <property type="entry name" value="Protein_kinase_ATP_BS"/>
</dbReference>
<keyword evidence="3" id="KW-0309">Germination</keyword>
<dbReference type="NCBIfam" id="NF033483">
    <property type="entry name" value="PknB_PASTA_kin"/>
    <property type="match status" value="1"/>
</dbReference>
<dbReference type="InterPro" id="IPR008271">
    <property type="entry name" value="Ser/Thr_kinase_AS"/>
</dbReference>
<feature type="transmembrane region" description="Helical" evidence="15">
    <location>
        <begin position="324"/>
        <end position="346"/>
    </location>
</feature>
<evidence type="ECO:0000256" key="7">
    <source>
        <dbReference type="ARBA" id="ARBA00022840"/>
    </source>
</evidence>
<keyword evidence="15" id="KW-1133">Transmembrane helix</keyword>
<dbReference type="Pfam" id="PF03793">
    <property type="entry name" value="PASTA"/>
    <property type="match status" value="3"/>
</dbReference>
<keyword evidence="4" id="KW-0808">Transferase</keyword>
<evidence type="ECO:0000256" key="8">
    <source>
        <dbReference type="ARBA" id="ARBA00022968"/>
    </source>
</evidence>
<dbReference type="SUPFAM" id="SSF56112">
    <property type="entry name" value="Protein kinase-like (PK-like)"/>
    <property type="match status" value="1"/>
</dbReference>
<keyword evidence="2" id="KW-0723">Serine/threonine-protein kinase</keyword>
<dbReference type="PROSITE" id="PS00108">
    <property type="entry name" value="PROTEIN_KINASE_ST"/>
    <property type="match status" value="1"/>
</dbReference>
<evidence type="ECO:0000256" key="2">
    <source>
        <dbReference type="ARBA" id="ARBA00022527"/>
    </source>
</evidence>
<dbReference type="Pfam" id="PF00069">
    <property type="entry name" value="Pkinase"/>
    <property type="match status" value="1"/>
</dbReference>
<dbReference type="GO" id="GO:0009847">
    <property type="term" value="P:spore germination"/>
    <property type="evidence" value="ECO:0007669"/>
    <property type="project" value="UniProtKB-ARBA"/>
</dbReference>
<evidence type="ECO:0000256" key="12">
    <source>
        <dbReference type="ARBA" id="ARBA00070041"/>
    </source>
</evidence>
<feature type="domain" description="Protein kinase" evidence="16">
    <location>
        <begin position="10"/>
        <end position="270"/>
    </location>
</feature>
<keyword evidence="6 18" id="KW-0418">Kinase</keyword>
<comment type="subcellular location">
    <subcellularLocation>
        <location evidence="11">Spore membrane</location>
        <topology evidence="11">Single-pass type II membrane protein</topology>
    </subcellularLocation>
</comment>
<dbReference type="KEGG" id="mequ:KFV11_04445"/>
<dbReference type="PROSITE" id="PS00107">
    <property type="entry name" value="PROTEIN_KINASE_ATP"/>
    <property type="match status" value="1"/>
</dbReference>
<protein>
    <recommendedName>
        <fullName evidence="12">Serine/threonine-protein kinase PrkC</fullName>
        <ecNumber evidence="1">2.7.11.1</ecNumber>
    </recommendedName>
</protein>
<dbReference type="Gene3D" id="1.10.510.10">
    <property type="entry name" value="Transferase(Phosphotransferase) domain 1"/>
    <property type="match status" value="1"/>
</dbReference>
<dbReference type="Gene3D" id="2.60.40.2560">
    <property type="match status" value="1"/>
</dbReference>
<dbReference type="PROSITE" id="PS51178">
    <property type="entry name" value="PASTA"/>
    <property type="match status" value="2"/>
</dbReference>
<dbReference type="Proteomes" id="UP001057381">
    <property type="component" value="Chromosome"/>
</dbReference>
<proteinExistence type="predicted"/>
<evidence type="ECO:0000313" key="18">
    <source>
        <dbReference type="EMBL" id="UTH14612.1"/>
    </source>
</evidence>
<evidence type="ECO:0000259" key="17">
    <source>
        <dbReference type="PROSITE" id="PS51178"/>
    </source>
</evidence>
<evidence type="ECO:0000256" key="15">
    <source>
        <dbReference type="SAM" id="Phobius"/>
    </source>
</evidence>
<evidence type="ECO:0000256" key="14">
    <source>
        <dbReference type="SAM" id="MobiDB-lite"/>
    </source>
</evidence>
<evidence type="ECO:0000256" key="9">
    <source>
        <dbReference type="ARBA" id="ARBA00047899"/>
    </source>
</evidence>
<dbReference type="Pfam" id="PF21160">
    <property type="entry name" value="PrkC-like_PASTA-like"/>
    <property type="match status" value="1"/>
</dbReference>
<dbReference type="InterPro" id="IPR011009">
    <property type="entry name" value="Kinase-like_dom_sf"/>
</dbReference>
<keyword evidence="15" id="KW-0472">Membrane</keyword>
<evidence type="ECO:0000256" key="10">
    <source>
        <dbReference type="ARBA" id="ARBA00048679"/>
    </source>
</evidence>
<dbReference type="CDD" id="cd06577">
    <property type="entry name" value="PASTA_pknB"/>
    <property type="match status" value="3"/>
</dbReference>
<feature type="domain" description="PASTA" evidence="17">
    <location>
        <begin position="414"/>
        <end position="481"/>
    </location>
</feature>
<comment type="catalytic activity">
    <reaction evidence="10">
        <text>L-seryl-[protein] + ATP = O-phospho-L-seryl-[protein] + ADP + H(+)</text>
        <dbReference type="Rhea" id="RHEA:17989"/>
        <dbReference type="Rhea" id="RHEA-COMP:9863"/>
        <dbReference type="Rhea" id="RHEA-COMP:11604"/>
        <dbReference type="ChEBI" id="CHEBI:15378"/>
        <dbReference type="ChEBI" id="CHEBI:29999"/>
        <dbReference type="ChEBI" id="CHEBI:30616"/>
        <dbReference type="ChEBI" id="CHEBI:83421"/>
        <dbReference type="ChEBI" id="CHEBI:456216"/>
        <dbReference type="EC" id="2.7.11.1"/>
    </reaction>
</comment>
<evidence type="ECO:0000256" key="1">
    <source>
        <dbReference type="ARBA" id="ARBA00012513"/>
    </source>
</evidence>
<evidence type="ECO:0000256" key="6">
    <source>
        <dbReference type="ARBA" id="ARBA00022777"/>
    </source>
</evidence>
<dbReference type="PANTHER" id="PTHR43289">
    <property type="entry name" value="MITOGEN-ACTIVATED PROTEIN KINASE KINASE KINASE 20-RELATED"/>
    <property type="match status" value="1"/>
</dbReference>
<dbReference type="CDD" id="cd14014">
    <property type="entry name" value="STKc_PknB_like"/>
    <property type="match status" value="1"/>
</dbReference>
<dbReference type="EC" id="2.7.11.1" evidence="1"/>
<keyword evidence="15" id="KW-0812">Transmembrane</keyword>
<keyword evidence="5 13" id="KW-0547">Nucleotide-binding</keyword>
<dbReference type="GO" id="GO:0071224">
    <property type="term" value="P:cellular response to peptidoglycan"/>
    <property type="evidence" value="ECO:0007669"/>
    <property type="project" value="UniProtKB-ARBA"/>
</dbReference>
<dbReference type="GO" id="GO:0004674">
    <property type="term" value="F:protein serine/threonine kinase activity"/>
    <property type="evidence" value="ECO:0007669"/>
    <property type="project" value="UniProtKB-KW"/>
</dbReference>
<feature type="region of interest" description="Disordered" evidence="14">
    <location>
        <begin position="547"/>
        <end position="606"/>
    </location>
</feature>
<evidence type="ECO:0000256" key="13">
    <source>
        <dbReference type="PROSITE-ProRule" id="PRU10141"/>
    </source>
</evidence>
<dbReference type="Gene3D" id="3.30.200.20">
    <property type="entry name" value="Phosphorylase Kinase, domain 1"/>
    <property type="match status" value="1"/>
</dbReference>
<dbReference type="InterPro" id="IPR000719">
    <property type="entry name" value="Prot_kinase_dom"/>
</dbReference>
<evidence type="ECO:0000256" key="3">
    <source>
        <dbReference type="ARBA" id="ARBA00022544"/>
    </source>
</evidence>
<evidence type="ECO:0000256" key="5">
    <source>
        <dbReference type="ARBA" id="ARBA00022741"/>
    </source>
</evidence>
<dbReference type="SMART" id="SM00740">
    <property type="entry name" value="PASTA"/>
    <property type="match status" value="3"/>
</dbReference>
<evidence type="ECO:0000313" key="19">
    <source>
        <dbReference type="Proteomes" id="UP001057381"/>
    </source>
</evidence>
<dbReference type="PROSITE" id="PS50011">
    <property type="entry name" value="PROTEIN_KINASE_DOM"/>
    <property type="match status" value="1"/>
</dbReference>
<dbReference type="FunFam" id="1.10.510.10:FF:000021">
    <property type="entry name" value="Serine/threonine protein kinase"/>
    <property type="match status" value="1"/>
</dbReference>
<dbReference type="PANTHER" id="PTHR43289:SF34">
    <property type="entry name" value="SERINE_THREONINE-PROTEIN KINASE YBDM-RELATED"/>
    <property type="match status" value="1"/>
</dbReference>
<evidence type="ECO:0000259" key="16">
    <source>
        <dbReference type="PROSITE" id="PS50011"/>
    </source>
</evidence>
<comment type="catalytic activity">
    <reaction evidence="9">
        <text>L-threonyl-[protein] + ATP = O-phospho-L-threonyl-[protein] + ADP + H(+)</text>
        <dbReference type="Rhea" id="RHEA:46608"/>
        <dbReference type="Rhea" id="RHEA-COMP:11060"/>
        <dbReference type="Rhea" id="RHEA-COMP:11605"/>
        <dbReference type="ChEBI" id="CHEBI:15378"/>
        <dbReference type="ChEBI" id="CHEBI:30013"/>
        <dbReference type="ChEBI" id="CHEBI:30616"/>
        <dbReference type="ChEBI" id="CHEBI:61977"/>
        <dbReference type="ChEBI" id="CHEBI:456216"/>
        <dbReference type="EC" id="2.7.11.1"/>
    </reaction>
</comment>
<feature type="domain" description="PASTA" evidence="17">
    <location>
        <begin position="482"/>
        <end position="548"/>
    </location>
</feature>
<dbReference type="SMART" id="SM00220">
    <property type="entry name" value="S_TKc"/>
    <property type="match status" value="1"/>
</dbReference>
<dbReference type="InterPro" id="IPR005543">
    <property type="entry name" value="PASTA_dom"/>
</dbReference>
<reference evidence="18" key="1">
    <citation type="submission" date="2021-04" db="EMBL/GenBank/DDBJ databases">
        <title>Complete Genome Sequences of Macrococcus spp. from dog and cattle.</title>
        <authorList>
            <person name="Schwendener S."/>
            <person name="Perreten V."/>
        </authorList>
    </citation>
    <scope>NUCLEOTIDE SEQUENCE</scope>
    <source>
        <strain evidence="18">Epi0143-OL</strain>
    </source>
</reference>
<dbReference type="EMBL" id="CP073809">
    <property type="protein sequence ID" value="UTH14612.1"/>
    <property type="molecule type" value="Genomic_DNA"/>
</dbReference>
<dbReference type="GO" id="GO:0005524">
    <property type="term" value="F:ATP binding"/>
    <property type="evidence" value="ECO:0007669"/>
    <property type="project" value="UniProtKB-UniRule"/>
</dbReference>
<gene>
    <name evidence="18" type="primary">pknB</name>
    <name evidence="18" type="ORF">KFV11_04445</name>
</gene>
<evidence type="ECO:0000256" key="11">
    <source>
        <dbReference type="ARBA" id="ARBA00060432"/>
    </source>
</evidence>
<sequence length="691" mass="76632">MLGTIISERYKLIRYIGGGGMSNVYLAEDIILNRRAAVKIINIPPNDKERAVQRFEREVQNATSLSHPNIVQVIDVDEDDHHYYLIMEFIEGPTLSEYIKENGPLSVDEAILFTKQILRGIGHAHHHMIIHRDIKPQNILLTEDKELKITDFGIARALSETAMTQTNHVMGSVHYLPPEQAKGKAADESADIYSIGIVLYEMLTGHPPYEGDSPVSIAIKHIQEPLPDIRAVRSDVPQSLENVVIKATMKDKYSRYRSTEDMYTDLSTVLDAEREKEEPVKVADDKTMMIPVIDDKRKTVRPVTAAVTPEPRENTPAAKKRNPLLLLLMPLLLLLLALGGILWYMFLPKYSHVPVVSRHSLAEATALLEKENLRKGKVTYQYSEEDDGTVLTATPKAGTKLKEMAEVDLLVSKGLKKYKIQDYKGKKISAVKKTLEKAGFNKVAVKHVYESAESGIILAQSLNAGQQVIPGDTTVTFTVSKGLKKIKVADFTGQPFTAAKDELEALGFKVNVTGEHYSDTVNNGAIISQDHKDSSYTAGTVINFVVSKGSEPTTEEPATEESTTEEPTTEEPTTEESTTEEPTTEEPTTEEPTTEEPATEKPTAGYDVTYTETVIIPYQQVAQAGQPSAKKVEVYVEDKNNKQSRVVNSFNMNNDATVVIPMTIAPKGRATFIIKVDGKVFTSKTINYDDV</sequence>
<dbReference type="GO" id="GO:0007165">
    <property type="term" value="P:signal transduction"/>
    <property type="evidence" value="ECO:0007669"/>
    <property type="project" value="UniProtKB-ARBA"/>
</dbReference>
<dbReference type="RefSeq" id="WP_254250438.1">
    <property type="nucleotide sequence ID" value="NZ_CP073809.1"/>
</dbReference>
<dbReference type="Gene3D" id="3.30.10.20">
    <property type="match status" value="3"/>
</dbReference>
<name>A0A9Q9BWH0_9STAP</name>
<keyword evidence="7 13" id="KW-0067">ATP-binding</keyword>
<evidence type="ECO:0000256" key="4">
    <source>
        <dbReference type="ARBA" id="ARBA00022679"/>
    </source>
</evidence>
<dbReference type="FunFam" id="3.30.200.20:FF:000035">
    <property type="entry name" value="Serine/threonine protein kinase Stk1"/>
    <property type="match status" value="1"/>
</dbReference>